<dbReference type="AlphaFoldDB" id="A0A9W8USX7"/>
<evidence type="ECO:0000313" key="2">
    <source>
        <dbReference type="Proteomes" id="UP001144673"/>
    </source>
</evidence>
<evidence type="ECO:0000313" key="1">
    <source>
        <dbReference type="EMBL" id="KAJ4164529.1"/>
    </source>
</evidence>
<sequence>MPEGVLKPANKERKPANQSCIPSALAVPAQHNTEPHAQFHAHYHAPIHQPHYSQHYEQHFAQHHALTFNSSGPRVAPYPRMHNNPLPRQPMAVAQQGAEKPLVGYKPSVTRLFKRRPNIWVRQARRDVALDTWGDFSEPNRPQEYWAWEEYDPFNPFV</sequence>
<comment type="caution">
    <text evidence="1">The sequence shown here is derived from an EMBL/GenBank/DDBJ whole genome shotgun (WGS) entry which is preliminary data.</text>
</comment>
<dbReference type="EMBL" id="JAJHUN010000001">
    <property type="protein sequence ID" value="KAJ4164529.1"/>
    <property type="molecule type" value="Genomic_DNA"/>
</dbReference>
<dbReference type="Proteomes" id="UP001144673">
    <property type="component" value="Chromosome 1"/>
</dbReference>
<dbReference type="RefSeq" id="XP_056059444.1">
    <property type="nucleotide sequence ID" value="XM_056204048.1"/>
</dbReference>
<name>A0A9W8USX7_AKAMU</name>
<reference evidence="1" key="1">
    <citation type="journal article" date="2023" name="Access Microbiol">
        <title>De-novo genome assembly for Akanthomyces muscarius, a biocontrol agent of insect agricultural pests.</title>
        <authorList>
            <person name="Erdos Z."/>
            <person name="Studholme D.J."/>
            <person name="Raymond B."/>
            <person name="Sharma M."/>
        </authorList>
    </citation>
    <scope>NUCLEOTIDE SEQUENCE</scope>
    <source>
        <strain evidence="1">Ve6</strain>
    </source>
</reference>
<keyword evidence="2" id="KW-1185">Reference proteome</keyword>
<accession>A0A9W8USX7</accession>
<gene>
    <name evidence="1" type="ORF">LMH87_006201</name>
</gene>
<proteinExistence type="predicted"/>
<protein>
    <submittedName>
        <fullName evidence="1">Uncharacterized protein</fullName>
    </submittedName>
</protein>
<organism evidence="1 2">
    <name type="scientific">Akanthomyces muscarius</name>
    <name type="common">Entomopathogenic fungus</name>
    <name type="synonym">Lecanicillium muscarium</name>
    <dbReference type="NCBI Taxonomy" id="2231603"/>
    <lineage>
        <taxon>Eukaryota</taxon>
        <taxon>Fungi</taxon>
        <taxon>Dikarya</taxon>
        <taxon>Ascomycota</taxon>
        <taxon>Pezizomycotina</taxon>
        <taxon>Sordariomycetes</taxon>
        <taxon>Hypocreomycetidae</taxon>
        <taxon>Hypocreales</taxon>
        <taxon>Cordycipitaceae</taxon>
        <taxon>Akanthomyces</taxon>
    </lineage>
</organism>
<dbReference type="GeneID" id="80893360"/>
<dbReference type="KEGG" id="amus:LMH87_006201"/>